<dbReference type="AlphaFoldDB" id="A0A0E3Q1Y6"/>
<keyword evidence="3" id="KW-1185">Reference proteome</keyword>
<reference evidence="2 3" key="1">
    <citation type="submission" date="2014-07" db="EMBL/GenBank/DDBJ databases">
        <title>Methanogenic archaea and the global carbon cycle.</title>
        <authorList>
            <person name="Henriksen J.R."/>
            <person name="Luke J."/>
            <person name="Reinhart S."/>
            <person name="Benedict M.N."/>
            <person name="Youngblut N.D."/>
            <person name="Metcalf M.E."/>
            <person name="Whitaker R.J."/>
            <person name="Metcalf W.W."/>
        </authorList>
    </citation>
    <scope>NUCLEOTIDE SEQUENCE [LARGE SCALE GENOMIC DNA]</scope>
    <source>
        <strain evidence="2 3">Z-761</strain>
    </source>
</reference>
<evidence type="ECO:0000313" key="2">
    <source>
        <dbReference type="EMBL" id="AKB42513.1"/>
    </source>
</evidence>
<name>A0A0E3Q1Y6_9EURY</name>
<dbReference type="PATRIC" id="fig|1434123.4.peg.242"/>
<proteinExistence type="predicted"/>
<dbReference type="GO" id="GO:0016747">
    <property type="term" value="F:acyltransferase activity, transferring groups other than amino-acyl groups"/>
    <property type="evidence" value="ECO:0007669"/>
    <property type="project" value="InterPro"/>
</dbReference>
<dbReference type="Gene3D" id="3.40.630.30">
    <property type="match status" value="1"/>
</dbReference>
<sequence length="366" mass="41811">MKGKNPMIGGMFVISIRPFSDNDNQNLLEIERLCPQGDENCALGVDKTDIIARYKMYDNWNMLVAEEEGKVAGWIGLTVKPAFERNVKYAYVTEVMVHPAFRKAGVATQLMKKAEEKALGMGSSYTYAYVYESNNASKSLFGKMGYSSVRYIKTPALPTYKKSDISPEYSIKPVDRKEIGDAVSLINEYNSGFIHFLPFTAQTFEERLKAIPWYGLENFWVVRDKNNKIVACAGLWNNSKLGNLYYAREPVVMKMMRSIFGVLSHITKVPKITAEKEHLKLLYIADYAFDKRQPEAMLALLKWLSNLSIDMKQDYLMTATDPDDDFLAIIKKLKPQIETWNIFAKSFEGDLPTFSPFYTDIKDMIP</sequence>
<dbReference type="HOGENOM" id="CLU_755695_0_0_2"/>
<protein>
    <recommendedName>
        <fullName evidence="1">N-acetyltransferase domain-containing protein</fullName>
    </recommendedName>
</protein>
<feature type="domain" description="N-acetyltransferase" evidence="1">
    <location>
        <begin position="14"/>
        <end position="172"/>
    </location>
</feature>
<dbReference type="RefSeq" id="WP_048117087.1">
    <property type="nucleotide sequence ID" value="NZ_CP009520.1"/>
</dbReference>
<evidence type="ECO:0000313" key="3">
    <source>
        <dbReference type="Proteomes" id="UP000033096"/>
    </source>
</evidence>
<dbReference type="GeneID" id="24808602"/>
<dbReference type="PROSITE" id="PS51186">
    <property type="entry name" value="GNAT"/>
    <property type="match status" value="1"/>
</dbReference>
<dbReference type="PANTHER" id="PTHR43072">
    <property type="entry name" value="N-ACETYLTRANSFERASE"/>
    <property type="match status" value="1"/>
</dbReference>
<dbReference type="STRING" id="1434123.MSVAZ_0244"/>
<dbReference type="PANTHER" id="PTHR43072:SF60">
    <property type="entry name" value="L-2,4-DIAMINOBUTYRIC ACID ACETYLTRANSFERASE"/>
    <property type="match status" value="1"/>
</dbReference>
<dbReference type="KEGG" id="mvc:MSVAZ_0244"/>
<dbReference type="Proteomes" id="UP000033096">
    <property type="component" value="Chromosome"/>
</dbReference>
<evidence type="ECO:0000259" key="1">
    <source>
        <dbReference type="PROSITE" id="PS51186"/>
    </source>
</evidence>
<dbReference type="SUPFAM" id="SSF55729">
    <property type="entry name" value="Acyl-CoA N-acyltransferases (Nat)"/>
    <property type="match status" value="1"/>
</dbReference>
<accession>A0A0E3Q1Y6</accession>
<dbReference type="Pfam" id="PF00583">
    <property type="entry name" value="Acetyltransf_1"/>
    <property type="match status" value="1"/>
</dbReference>
<dbReference type="InterPro" id="IPR016181">
    <property type="entry name" value="Acyl_CoA_acyltransferase"/>
</dbReference>
<gene>
    <name evidence="2" type="ORF">MSVAZ_0244</name>
</gene>
<dbReference type="CDD" id="cd04301">
    <property type="entry name" value="NAT_SF"/>
    <property type="match status" value="1"/>
</dbReference>
<dbReference type="EMBL" id="CP009520">
    <property type="protein sequence ID" value="AKB42513.1"/>
    <property type="molecule type" value="Genomic_DNA"/>
</dbReference>
<dbReference type="InterPro" id="IPR000182">
    <property type="entry name" value="GNAT_dom"/>
</dbReference>
<organism evidence="2 3">
    <name type="scientific">Methanosarcina vacuolata Z-761</name>
    <dbReference type="NCBI Taxonomy" id="1434123"/>
    <lineage>
        <taxon>Archaea</taxon>
        <taxon>Methanobacteriati</taxon>
        <taxon>Methanobacteriota</taxon>
        <taxon>Stenosarchaea group</taxon>
        <taxon>Methanomicrobia</taxon>
        <taxon>Methanosarcinales</taxon>
        <taxon>Methanosarcinaceae</taxon>
        <taxon>Methanosarcina</taxon>
    </lineage>
</organism>